<keyword evidence="2" id="KW-1185">Reference proteome</keyword>
<proteinExistence type="predicted"/>
<reference evidence="1" key="1">
    <citation type="journal article" date="2019" name="Environ. Microbiol.">
        <title>Fungal ecological strategies reflected in gene transcription - a case study of two litter decomposers.</title>
        <authorList>
            <person name="Barbi F."/>
            <person name="Kohler A."/>
            <person name="Barry K."/>
            <person name="Baskaran P."/>
            <person name="Daum C."/>
            <person name="Fauchery L."/>
            <person name="Ihrmark K."/>
            <person name="Kuo A."/>
            <person name="LaButti K."/>
            <person name="Lipzen A."/>
            <person name="Morin E."/>
            <person name="Grigoriev I.V."/>
            <person name="Henrissat B."/>
            <person name="Lindahl B."/>
            <person name="Martin F."/>
        </authorList>
    </citation>
    <scope>NUCLEOTIDE SEQUENCE</scope>
    <source>
        <strain evidence="1">JB14</strain>
    </source>
</reference>
<sequence>MAAPPNPLALFIAQVREAYALEEHAVDASMVNNYPPGHLQCVSDDALIEYEKAILDLLYTVPAAAVVPRIVGISKVNIFYRTIHGTLSRSIHLFVSPSHALHCYCLADSTQSLAVSTYSLTVPTVPYGQ</sequence>
<evidence type="ECO:0000313" key="2">
    <source>
        <dbReference type="Proteomes" id="UP000799118"/>
    </source>
</evidence>
<protein>
    <submittedName>
        <fullName evidence="1">Uncharacterized protein</fullName>
    </submittedName>
</protein>
<gene>
    <name evidence="1" type="ORF">BT96DRAFT_464124</name>
</gene>
<evidence type="ECO:0000313" key="1">
    <source>
        <dbReference type="EMBL" id="KAE9410040.1"/>
    </source>
</evidence>
<dbReference type="Proteomes" id="UP000799118">
    <property type="component" value="Unassembled WGS sequence"/>
</dbReference>
<dbReference type="EMBL" id="ML769386">
    <property type="protein sequence ID" value="KAE9410040.1"/>
    <property type="molecule type" value="Genomic_DNA"/>
</dbReference>
<name>A0A6A4IJB9_9AGAR</name>
<accession>A0A6A4IJB9</accession>
<organism evidence="1 2">
    <name type="scientific">Gymnopus androsaceus JB14</name>
    <dbReference type="NCBI Taxonomy" id="1447944"/>
    <lineage>
        <taxon>Eukaryota</taxon>
        <taxon>Fungi</taxon>
        <taxon>Dikarya</taxon>
        <taxon>Basidiomycota</taxon>
        <taxon>Agaricomycotina</taxon>
        <taxon>Agaricomycetes</taxon>
        <taxon>Agaricomycetidae</taxon>
        <taxon>Agaricales</taxon>
        <taxon>Marasmiineae</taxon>
        <taxon>Omphalotaceae</taxon>
        <taxon>Gymnopus</taxon>
    </lineage>
</organism>
<dbReference type="AlphaFoldDB" id="A0A6A4IJB9"/>